<keyword evidence="1" id="KW-0812">Transmembrane</keyword>
<sequence>MDGILPQPRYPAEGLGLLVLSFGDSPLTLSSVVLRHFSLLPQCQPPRFLHSTLLLLLLSLSVACYYFTPLNHPRLEYRFARIVVDVFSTTATIASLTPLLVPANVRTLFI</sequence>
<keyword evidence="1" id="KW-1133">Transmembrane helix</keyword>
<reference evidence="2" key="1">
    <citation type="journal article" date="2012" name="Proc. Natl. Acad. Sci. U.S.A.">
        <title>Antigenic diversity is generated by distinct evolutionary mechanisms in African trypanosome species.</title>
        <authorList>
            <person name="Jackson A.P."/>
            <person name="Berry A."/>
            <person name="Aslett M."/>
            <person name="Allison H.C."/>
            <person name="Burton P."/>
            <person name="Vavrova-Anderson J."/>
            <person name="Brown R."/>
            <person name="Browne H."/>
            <person name="Corton N."/>
            <person name="Hauser H."/>
            <person name="Gamble J."/>
            <person name="Gilderthorp R."/>
            <person name="Marcello L."/>
            <person name="McQuillan J."/>
            <person name="Otto T.D."/>
            <person name="Quail M.A."/>
            <person name="Sanders M.J."/>
            <person name="van Tonder A."/>
            <person name="Ginger M.L."/>
            <person name="Field M.C."/>
            <person name="Barry J.D."/>
            <person name="Hertz-Fowler C."/>
            <person name="Berriman M."/>
        </authorList>
    </citation>
    <scope>NUCLEOTIDE SEQUENCE</scope>
    <source>
        <strain evidence="2">Y486</strain>
    </source>
</reference>
<dbReference type="EMBL" id="HE573027">
    <property type="protein sequence ID" value="CCC53367.1"/>
    <property type="molecule type" value="Genomic_DNA"/>
</dbReference>
<feature type="transmembrane region" description="Helical" evidence="1">
    <location>
        <begin position="48"/>
        <end position="67"/>
    </location>
</feature>
<evidence type="ECO:0000313" key="2">
    <source>
        <dbReference type="EMBL" id="CCC53367.1"/>
    </source>
</evidence>
<dbReference type="AlphaFoldDB" id="G0UC19"/>
<keyword evidence="1" id="KW-0472">Membrane</keyword>
<proteinExistence type="predicted"/>
<accession>G0UC19</accession>
<evidence type="ECO:0000256" key="1">
    <source>
        <dbReference type="SAM" id="Phobius"/>
    </source>
</evidence>
<protein>
    <submittedName>
        <fullName evidence="2">Uncharacterized protein</fullName>
    </submittedName>
</protein>
<name>G0UC19_TRYVY</name>
<gene>
    <name evidence="2" type="ORF">TVY486_1108510</name>
</gene>
<feature type="transmembrane region" description="Helical" evidence="1">
    <location>
        <begin position="79"/>
        <end position="101"/>
    </location>
</feature>
<dbReference type="VEuPathDB" id="TriTrypDB:TvY486_1108510"/>
<organism evidence="2">
    <name type="scientific">Trypanosoma vivax (strain Y486)</name>
    <dbReference type="NCBI Taxonomy" id="1055687"/>
    <lineage>
        <taxon>Eukaryota</taxon>
        <taxon>Discoba</taxon>
        <taxon>Euglenozoa</taxon>
        <taxon>Kinetoplastea</taxon>
        <taxon>Metakinetoplastina</taxon>
        <taxon>Trypanosomatida</taxon>
        <taxon>Trypanosomatidae</taxon>
        <taxon>Trypanosoma</taxon>
        <taxon>Duttonella</taxon>
    </lineage>
</organism>